<gene>
    <name evidence="3" type="ORF">C7410_115188</name>
</gene>
<dbReference type="EMBL" id="QJSQ01000015">
    <property type="protein sequence ID" value="PYE21345.1"/>
    <property type="molecule type" value="Genomic_DNA"/>
</dbReference>
<evidence type="ECO:0000313" key="3">
    <source>
        <dbReference type="EMBL" id="PYE21345.1"/>
    </source>
</evidence>
<feature type="chain" id="PRO_5016103184" evidence="2">
    <location>
        <begin position="20"/>
        <end position="98"/>
    </location>
</feature>
<evidence type="ECO:0000313" key="4">
    <source>
        <dbReference type="Proteomes" id="UP000247772"/>
    </source>
</evidence>
<reference evidence="3 4" key="1">
    <citation type="submission" date="2018-06" db="EMBL/GenBank/DDBJ databases">
        <title>Genomic Encyclopedia of Type Strains, Phase IV (KMG-V): Genome sequencing to study the core and pangenomes of soil and plant-associated prokaryotes.</title>
        <authorList>
            <person name="Whitman W."/>
        </authorList>
    </citation>
    <scope>NUCLEOTIDE SEQUENCE [LARGE SCALE GENOMIC DNA]</scope>
    <source>
        <strain evidence="3 4">SRCL-318</strain>
    </source>
</reference>
<keyword evidence="2" id="KW-0732">Signal</keyword>
<dbReference type="AlphaFoldDB" id="A0A2V4T727"/>
<feature type="signal peptide" evidence="2">
    <location>
        <begin position="1"/>
        <end position="19"/>
    </location>
</feature>
<comment type="caution">
    <text evidence="3">The sequence shown here is derived from an EMBL/GenBank/DDBJ whole genome shotgun (WGS) entry which is preliminary data.</text>
</comment>
<accession>A0A2V4T727</accession>
<evidence type="ECO:0000256" key="2">
    <source>
        <dbReference type="SAM" id="SignalP"/>
    </source>
</evidence>
<feature type="region of interest" description="Disordered" evidence="1">
    <location>
        <begin position="20"/>
        <end position="48"/>
    </location>
</feature>
<dbReference type="Proteomes" id="UP000247772">
    <property type="component" value="Unassembled WGS sequence"/>
</dbReference>
<feature type="compositionally biased region" description="Low complexity" evidence="1">
    <location>
        <begin position="27"/>
        <end position="48"/>
    </location>
</feature>
<evidence type="ECO:0000256" key="1">
    <source>
        <dbReference type="SAM" id="MobiDB-lite"/>
    </source>
</evidence>
<organism evidence="3 4">
    <name type="scientific">Paraburkholderia silvatlantica</name>
    <dbReference type="NCBI Taxonomy" id="321895"/>
    <lineage>
        <taxon>Bacteria</taxon>
        <taxon>Pseudomonadati</taxon>
        <taxon>Pseudomonadota</taxon>
        <taxon>Betaproteobacteria</taxon>
        <taxon>Burkholderiales</taxon>
        <taxon>Burkholderiaceae</taxon>
        <taxon>Paraburkholderia</taxon>
    </lineage>
</organism>
<sequence length="98" mass="10136">MKRILLAVAMGLFALGAQAKGGGAGGHASASAHSSVSAHAAESAHVSPSEAVHVNEALALHVPTRSVTTTTYPWWLFGHAYTSTSQVSCDPKKNKDCH</sequence>
<proteinExistence type="predicted"/>
<protein>
    <submittedName>
        <fullName evidence="3">Uncharacterized protein</fullName>
    </submittedName>
</protein>
<name>A0A2V4T727_9BURK</name>